<protein>
    <recommendedName>
        <fullName evidence="3">Asp23/Gls24 family envelope stress response protein</fullName>
    </recommendedName>
</protein>
<dbReference type="RefSeq" id="WP_119425619.1">
    <property type="nucleotide sequence ID" value="NZ_QQXK01000030.1"/>
</dbReference>
<dbReference type="EMBL" id="QQXK01000030">
    <property type="protein sequence ID" value="RII41327.1"/>
    <property type="molecule type" value="Genomic_DNA"/>
</dbReference>
<gene>
    <name evidence="1" type="ORF">DWB68_13380</name>
</gene>
<accession>A0A399J9Y5</accession>
<dbReference type="Proteomes" id="UP000265419">
    <property type="component" value="Unassembled WGS sequence"/>
</dbReference>
<sequence length="97" mass="10349">MIAKAAQEAAEHSGLITTARVRISGSAATPSLYATFSVRSDRPLAEAVHLVNERVITDMETVLGAQFAEKHIRYDVNDEHTKNSGALELTSLPATAG</sequence>
<organism evidence="1 2">
    <name type="scientific">Galactobacter valiniphilus</name>
    <dbReference type="NCBI Taxonomy" id="2676122"/>
    <lineage>
        <taxon>Bacteria</taxon>
        <taxon>Bacillati</taxon>
        <taxon>Actinomycetota</taxon>
        <taxon>Actinomycetes</taxon>
        <taxon>Micrococcales</taxon>
        <taxon>Micrococcaceae</taxon>
        <taxon>Galactobacter</taxon>
    </lineage>
</organism>
<evidence type="ECO:0008006" key="3">
    <source>
        <dbReference type="Google" id="ProtNLM"/>
    </source>
</evidence>
<comment type="caution">
    <text evidence="1">The sequence shown here is derived from an EMBL/GenBank/DDBJ whole genome shotgun (WGS) entry which is preliminary data.</text>
</comment>
<evidence type="ECO:0000313" key="1">
    <source>
        <dbReference type="EMBL" id="RII41327.1"/>
    </source>
</evidence>
<proteinExistence type="predicted"/>
<keyword evidence="2" id="KW-1185">Reference proteome</keyword>
<reference evidence="1 2" key="1">
    <citation type="submission" date="2018-07" db="EMBL/GenBank/DDBJ databases">
        <title>Arthrobacter sp. nov., isolated from raw cow's milk with high bacterial count.</title>
        <authorList>
            <person name="Hahne J."/>
            <person name="Isele D."/>
            <person name="Lipski A."/>
        </authorList>
    </citation>
    <scope>NUCLEOTIDE SEQUENCE [LARGE SCALE GENOMIC DNA]</scope>
    <source>
        <strain evidence="1 2">JZ R-35</strain>
    </source>
</reference>
<name>A0A399J9Y5_9MICC</name>
<dbReference type="AlphaFoldDB" id="A0A399J9Y5"/>
<evidence type="ECO:0000313" key="2">
    <source>
        <dbReference type="Proteomes" id="UP000265419"/>
    </source>
</evidence>